<comment type="caution">
    <text evidence="3">The sequence shown here is derived from an EMBL/GenBank/DDBJ whole genome shotgun (WGS) entry which is preliminary data.</text>
</comment>
<dbReference type="Proteomes" id="UP001138894">
    <property type="component" value="Unassembled WGS sequence"/>
</dbReference>
<protein>
    <submittedName>
        <fullName evidence="3">ABC transporter substrate-binding protein</fullName>
    </submittedName>
</protein>
<dbReference type="RefSeq" id="WP_218545318.1">
    <property type="nucleotide sequence ID" value="NZ_JAGSPD010000004.1"/>
</dbReference>
<dbReference type="EMBL" id="JAGSPD010000004">
    <property type="protein sequence ID" value="MBV7268772.1"/>
    <property type="molecule type" value="Genomic_DNA"/>
</dbReference>
<accession>A0A9X1F7D0</accession>
<feature type="signal peptide" evidence="1">
    <location>
        <begin position="1"/>
        <end position="19"/>
    </location>
</feature>
<keyword evidence="4" id="KW-1185">Reference proteome</keyword>
<proteinExistence type="predicted"/>
<dbReference type="Pfam" id="PF21544">
    <property type="entry name" value="PorZ_N_b_propeller"/>
    <property type="match status" value="1"/>
</dbReference>
<dbReference type="AlphaFoldDB" id="A0A9X1F7D0"/>
<name>A0A9X1F7D0_9FLAO</name>
<gene>
    <name evidence="3" type="ORF">KCG49_06115</name>
</gene>
<evidence type="ECO:0000256" key="1">
    <source>
        <dbReference type="SAM" id="SignalP"/>
    </source>
</evidence>
<evidence type="ECO:0000259" key="2">
    <source>
        <dbReference type="Pfam" id="PF21544"/>
    </source>
</evidence>
<feature type="domain" description="PorZ N-terminal beta-propeller" evidence="2">
    <location>
        <begin position="45"/>
        <end position="207"/>
    </location>
</feature>
<organism evidence="3 4">
    <name type="scientific">Winogradskyella luteola</name>
    <dbReference type="NCBI Taxonomy" id="2828330"/>
    <lineage>
        <taxon>Bacteria</taxon>
        <taxon>Pseudomonadati</taxon>
        <taxon>Bacteroidota</taxon>
        <taxon>Flavobacteriia</taxon>
        <taxon>Flavobacteriales</taxon>
        <taxon>Flavobacteriaceae</taxon>
        <taxon>Winogradskyella</taxon>
    </lineage>
</organism>
<evidence type="ECO:0000313" key="3">
    <source>
        <dbReference type="EMBL" id="MBV7268772.1"/>
    </source>
</evidence>
<keyword evidence="1" id="KW-0732">Signal</keyword>
<feature type="chain" id="PRO_5040886904" evidence="1">
    <location>
        <begin position="20"/>
        <end position="792"/>
    </location>
</feature>
<reference evidence="3" key="1">
    <citation type="submission" date="2021-04" db="EMBL/GenBank/DDBJ databases">
        <authorList>
            <person name="Pira H."/>
            <person name="Risdian C."/>
            <person name="Wink J."/>
        </authorList>
    </citation>
    <scope>NUCLEOTIDE SEQUENCE</scope>
    <source>
        <strain evidence="3">WHY3</strain>
    </source>
</reference>
<evidence type="ECO:0000313" key="4">
    <source>
        <dbReference type="Proteomes" id="UP001138894"/>
    </source>
</evidence>
<dbReference type="InterPro" id="IPR048954">
    <property type="entry name" value="PorZ_N"/>
</dbReference>
<sequence>MQRAVLKIFILCLSVNVYAQDFSALWQSHYSYSDIVDVVNGDNKIYAAAQNAIFEYDTLTQELNTITTVQGLSGEQITTILYSDFYQYLLIGYETGLIEVYSETDEDVLAVVDILEKENITPVNKRINHFYEHEGLVYISTDFGISVYDLERLEFGDTYFLGDGGSQITVKQVSILNDEIYAACLNNNGIKKGNINNPNLIDFSQWQTVITGNYNTMNTVNNKLYSVRSNRVLYEIDGTLLNTLFTFPILPVDTEVSNSNLVVSTTNTVYVYDTNIQLINSFQPNEEFDTSFTSATQLGDFVYIGSRDFGVLRSSINDNTFYTEIKPNGPLFNETFRINAESETVWASFGDYSQSLNPSPVRNRGLSYFRDEIWENIPFDSVLGARNLSEISTNPFNPNQVFISSFQDGILEINDLTPTILYNQNNSGLESLVIPNNPNAISIRVSASTFDDNGVLWSLTSRAPNPLKSYDPNTGNWEGYDFSAIIENALTDEFGFFDIDIDNNGTKWIGGYSNGLYAYNENISDNPLRNIESEEQNLPFPRVTSLEVDNRNQLWIGTFSGLRVLFNTSGFYDDPNPTLSSIIVLEDGIPQELLEGQSITDIEADGSNNKWVGTVDSGVFYFSPDGQRTIYHFTTDNSPLPSNRINDISVDPNNGIVYIATIKGLLSFRAGGSKPEETLENAFVYPNPVRPEYDLLGFNDLNDINKGIKVSGLTENVNIKITDIEGNLVAEAQSNVNLRSSSANYNFAIDGGTAVWNGRNLANSVVRTGVYLVMISDLDSFETKVLKVLIVR</sequence>